<dbReference type="EMBL" id="BAABBO010000001">
    <property type="protein sequence ID" value="GAA3946676.1"/>
    <property type="molecule type" value="Genomic_DNA"/>
</dbReference>
<evidence type="ECO:0000313" key="1">
    <source>
        <dbReference type="EMBL" id="GAA3946676.1"/>
    </source>
</evidence>
<dbReference type="PANTHER" id="PTHR37421">
    <property type="entry name" value="UPF0260 PROTEIN YCGN"/>
    <property type="match status" value="1"/>
</dbReference>
<accession>A0ABP7NJ16</accession>
<dbReference type="Proteomes" id="UP001501337">
    <property type="component" value="Unassembled WGS sequence"/>
</dbReference>
<name>A0ABP7NJ16_9GAMM</name>
<evidence type="ECO:0000313" key="2">
    <source>
        <dbReference type="Proteomes" id="UP001501337"/>
    </source>
</evidence>
<dbReference type="RefSeq" id="WP_344802432.1">
    <property type="nucleotide sequence ID" value="NZ_BAABBO010000001.1"/>
</dbReference>
<reference evidence="2" key="1">
    <citation type="journal article" date="2019" name="Int. J. Syst. Evol. Microbiol.">
        <title>The Global Catalogue of Microorganisms (GCM) 10K type strain sequencing project: providing services to taxonomists for standard genome sequencing and annotation.</title>
        <authorList>
            <consortium name="The Broad Institute Genomics Platform"/>
            <consortium name="The Broad Institute Genome Sequencing Center for Infectious Disease"/>
            <person name="Wu L."/>
            <person name="Ma J."/>
        </authorList>
    </citation>
    <scope>NUCLEOTIDE SEQUENCE [LARGE SCALE GENOMIC DNA]</scope>
    <source>
        <strain evidence="2">JCM 17555</strain>
    </source>
</reference>
<comment type="caution">
    <text evidence="1">The sequence shown here is derived from an EMBL/GenBank/DDBJ whole genome shotgun (WGS) entry which is preliminary data.</text>
</comment>
<sequence>MSKMTDDKASEQWWLKPIQALNTSEWEALCDGCGKCCLEKLEDDEGAGMLFSIIACDHLRTKCGNSADGAETKTVTCACYTKRLSRKTDCIKITPALLAESAHWLPGTCAYRLRWEGKPLPDWHPLISGNKESVRQAGHSVADRAMLNDGRQTLTNAEKLENLLANDEVDWEPLVIRDWS</sequence>
<protein>
    <submittedName>
        <fullName evidence="1">Uncharacterized protein</fullName>
    </submittedName>
</protein>
<keyword evidence="2" id="KW-1185">Reference proteome</keyword>
<proteinExistence type="predicted"/>
<organism evidence="1 2">
    <name type="scientific">Allohahella marinimesophila</name>
    <dbReference type="NCBI Taxonomy" id="1054972"/>
    <lineage>
        <taxon>Bacteria</taxon>
        <taxon>Pseudomonadati</taxon>
        <taxon>Pseudomonadota</taxon>
        <taxon>Gammaproteobacteria</taxon>
        <taxon>Oceanospirillales</taxon>
        <taxon>Hahellaceae</taxon>
        <taxon>Allohahella</taxon>
    </lineage>
</organism>
<gene>
    <name evidence="1" type="ORF">GCM10022278_02300</name>
</gene>
<dbReference type="PIRSF" id="PIRSF006173">
    <property type="entry name" value="UCP006173"/>
    <property type="match status" value="1"/>
</dbReference>
<dbReference type="PANTHER" id="PTHR37421:SF1">
    <property type="entry name" value="UPF0260 PROTEIN YCGN"/>
    <property type="match status" value="1"/>
</dbReference>
<dbReference type="InterPro" id="IPR008228">
    <property type="entry name" value="UCP006173"/>
</dbReference>